<feature type="transmembrane region" description="Helical" evidence="1">
    <location>
        <begin position="91"/>
        <end position="108"/>
    </location>
</feature>
<dbReference type="RefSeq" id="WP_129212442.1">
    <property type="nucleotide sequence ID" value="NZ_REGR01000004.1"/>
</dbReference>
<keyword evidence="1" id="KW-0472">Membrane</keyword>
<comment type="caution">
    <text evidence="2">The sequence shown here is derived from an EMBL/GenBank/DDBJ whole genome shotgun (WGS) entry which is preliminary data.</text>
</comment>
<evidence type="ECO:0000256" key="1">
    <source>
        <dbReference type="SAM" id="Phobius"/>
    </source>
</evidence>
<keyword evidence="3" id="KW-1185">Reference proteome</keyword>
<evidence type="ECO:0000313" key="3">
    <source>
        <dbReference type="Proteomes" id="UP000290682"/>
    </source>
</evidence>
<dbReference type="Proteomes" id="UP000290682">
    <property type="component" value="Unassembled WGS sequence"/>
</dbReference>
<organism evidence="2 3">
    <name type="scientific">Crenobacter cavernae</name>
    <dbReference type="NCBI Taxonomy" id="2290923"/>
    <lineage>
        <taxon>Bacteria</taxon>
        <taxon>Pseudomonadati</taxon>
        <taxon>Pseudomonadota</taxon>
        <taxon>Betaproteobacteria</taxon>
        <taxon>Neisseriales</taxon>
        <taxon>Neisseriaceae</taxon>
        <taxon>Crenobacter</taxon>
    </lineage>
</organism>
<feature type="transmembrane region" description="Helical" evidence="1">
    <location>
        <begin position="57"/>
        <end position="76"/>
    </location>
</feature>
<dbReference type="EMBL" id="REGR01000004">
    <property type="protein sequence ID" value="RXZ44221.1"/>
    <property type="molecule type" value="Genomic_DNA"/>
</dbReference>
<feature type="transmembrane region" description="Helical" evidence="1">
    <location>
        <begin position="115"/>
        <end position="134"/>
    </location>
</feature>
<proteinExistence type="predicted"/>
<reference evidence="2 3" key="1">
    <citation type="submission" date="2018-10" db="EMBL/GenBank/DDBJ databases">
        <title>Draft genome of Fastidiocella sp. strain 375T, a bacterium isolated from a karstic cave dripping water.</title>
        <authorList>
            <person name="Coelho C."/>
            <person name="Verissimo A."/>
            <person name="Tiago I."/>
        </authorList>
    </citation>
    <scope>NUCLEOTIDE SEQUENCE [LARGE SCALE GENOMIC DNA]</scope>
    <source>
        <strain evidence="2 3">CAVE-375</strain>
    </source>
</reference>
<accession>A0ABY0FGT1</accession>
<keyword evidence="1" id="KW-0812">Transmembrane</keyword>
<evidence type="ECO:0008006" key="4">
    <source>
        <dbReference type="Google" id="ProtNLM"/>
    </source>
</evidence>
<protein>
    <recommendedName>
        <fullName evidence="4">Cobalt transport protein</fullName>
    </recommendedName>
</protein>
<feature type="transmembrane region" description="Helical" evidence="1">
    <location>
        <begin position="12"/>
        <end position="36"/>
    </location>
</feature>
<sequence>MPDGFHPAVAILIWLAGAIALQALPLSLLLPFAAVAALALTRLERRAVLVSLRRMRWLLLALAAVMGWTLPGQALWDAPWAPTREGLAEGGAHALRLLILVWWMRILWLTRSRDALLSGLAGLFSPLAALGVPVERAALRLWLTLHYADAMLASPPGFSIARWRALCLDDMAKAGPDTVELQFCRWRARDVLAVLAAGLAMGWVVKVWA</sequence>
<keyword evidence="1" id="KW-1133">Transmembrane helix</keyword>
<name>A0ABY0FGT1_9NEIS</name>
<gene>
    <name evidence="2" type="ORF">EBB06_06700</name>
</gene>
<evidence type="ECO:0000313" key="2">
    <source>
        <dbReference type="EMBL" id="RXZ44221.1"/>
    </source>
</evidence>
<feature type="transmembrane region" description="Helical" evidence="1">
    <location>
        <begin position="191"/>
        <end position="208"/>
    </location>
</feature>